<dbReference type="Proteomes" id="UP001501407">
    <property type="component" value="Unassembled WGS sequence"/>
</dbReference>
<dbReference type="EMBL" id="BAABKZ010000002">
    <property type="protein sequence ID" value="GAA5095200.1"/>
    <property type="molecule type" value="Genomic_DNA"/>
</dbReference>
<dbReference type="Gene3D" id="3.40.50.1820">
    <property type="entry name" value="alpha/beta hydrolase"/>
    <property type="match status" value="1"/>
</dbReference>
<comment type="caution">
    <text evidence="2">The sequence shown here is derived from an EMBL/GenBank/DDBJ whole genome shotgun (WGS) entry which is preliminary data.</text>
</comment>
<keyword evidence="3" id="KW-1185">Reference proteome</keyword>
<dbReference type="PANTHER" id="PTHR43798:SF33">
    <property type="entry name" value="HYDROLASE, PUTATIVE (AFU_ORTHOLOGUE AFUA_2G14860)-RELATED"/>
    <property type="match status" value="1"/>
</dbReference>
<dbReference type="PANTHER" id="PTHR43798">
    <property type="entry name" value="MONOACYLGLYCEROL LIPASE"/>
    <property type="match status" value="1"/>
</dbReference>
<dbReference type="InterPro" id="IPR000639">
    <property type="entry name" value="Epox_hydrolase-like"/>
</dbReference>
<dbReference type="PRINTS" id="PR00111">
    <property type="entry name" value="ABHYDROLASE"/>
</dbReference>
<organism evidence="2 3">
    <name type="scientific">Microbacterium yannicii</name>
    <dbReference type="NCBI Taxonomy" id="671622"/>
    <lineage>
        <taxon>Bacteria</taxon>
        <taxon>Bacillati</taxon>
        <taxon>Actinomycetota</taxon>
        <taxon>Actinomycetes</taxon>
        <taxon>Micrococcales</taxon>
        <taxon>Microbacteriaceae</taxon>
        <taxon>Microbacterium</taxon>
    </lineage>
</organism>
<feature type="domain" description="AB hydrolase-1" evidence="1">
    <location>
        <begin position="30"/>
        <end position="140"/>
    </location>
</feature>
<dbReference type="InterPro" id="IPR050266">
    <property type="entry name" value="AB_hydrolase_sf"/>
</dbReference>
<evidence type="ECO:0000259" key="1">
    <source>
        <dbReference type="Pfam" id="PF00561"/>
    </source>
</evidence>
<evidence type="ECO:0000313" key="2">
    <source>
        <dbReference type="EMBL" id="GAA5095200.1"/>
    </source>
</evidence>
<name>A0ABP9ME00_9MICO</name>
<dbReference type="NCBIfam" id="NF002938">
    <property type="entry name" value="PRK03592.1"/>
    <property type="match status" value="1"/>
</dbReference>
<accession>A0ABP9ME00</accession>
<dbReference type="PRINTS" id="PR00412">
    <property type="entry name" value="EPOXHYDRLASE"/>
</dbReference>
<dbReference type="InterPro" id="IPR000073">
    <property type="entry name" value="AB_hydrolase_1"/>
</dbReference>
<proteinExistence type="predicted"/>
<dbReference type="Pfam" id="PF00561">
    <property type="entry name" value="Abhydrolase_1"/>
    <property type="match status" value="1"/>
</dbReference>
<dbReference type="InterPro" id="IPR029058">
    <property type="entry name" value="AB_hydrolase_fold"/>
</dbReference>
<dbReference type="RefSeq" id="WP_194414210.1">
    <property type="nucleotide sequence ID" value="NZ_BAABKZ010000002.1"/>
</dbReference>
<reference evidence="3" key="1">
    <citation type="journal article" date="2019" name="Int. J. Syst. Evol. Microbiol.">
        <title>The Global Catalogue of Microorganisms (GCM) 10K type strain sequencing project: providing services to taxonomists for standard genome sequencing and annotation.</title>
        <authorList>
            <consortium name="The Broad Institute Genomics Platform"/>
            <consortium name="The Broad Institute Genome Sequencing Center for Infectious Disease"/>
            <person name="Wu L."/>
            <person name="Ma J."/>
        </authorList>
    </citation>
    <scope>NUCLEOTIDE SEQUENCE [LARGE SCALE GENOMIC DNA]</scope>
    <source>
        <strain evidence="3">JCM 18959</strain>
    </source>
</reference>
<evidence type="ECO:0000313" key="3">
    <source>
        <dbReference type="Proteomes" id="UP001501407"/>
    </source>
</evidence>
<protein>
    <submittedName>
        <fullName evidence="2">Haloalkane dehalogenase</fullName>
    </submittedName>
</protein>
<dbReference type="SUPFAM" id="SSF53474">
    <property type="entry name" value="alpha/beta-Hydrolases"/>
    <property type="match status" value="1"/>
</dbReference>
<gene>
    <name evidence="2" type="ORF">GCM10025760_27210</name>
</gene>
<sequence>MPEVAVLDSTMHFTEVRSAAIRSGGGGSTPVVFLHGNPSSSHCWRNVLPAVGPGTLLAPDLIGMGGSGKPDVAYTFADHARYLDSWFDAVLGDEPAVLVGHDWGGALAIDRAARFPERVRGAALFEAVLRPVRPEHLSPQARARSELIASPQGEVMFLDEDTAIRQAYSFGVMNPLADGDLLPYLAPYPSRQSRRPLLAWARQLAQPPTELVERLERAGSWLAASVDVPKLLLTFEDSPTLLIDERAITWAREHLASVEVENLGPAGHHATEDRPTEIGRAIGSWLDRHTLR</sequence>